<keyword evidence="1" id="KW-0489">Methyltransferase</keyword>
<dbReference type="GO" id="GO:0008168">
    <property type="term" value="F:methyltransferase activity"/>
    <property type="evidence" value="ECO:0007669"/>
    <property type="project" value="UniProtKB-KW"/>
</dbReference>
<dbReference type="OMA" id="DFFRAYW"/>
<organism evidence="1 2">
    <name type="scientific">Stegodyphus mimosarum</name>
    <name type="common">African social velvet spider</name>
    <dbReference type="NCBI Taxonomy" id="407821"/>
    <lineage>
        <taxon>Eukaryota</taxon>
        <taxon>Metazoa</taxon>
        <taxon>Ecdysozoa</taxon>
        <taxon>Arthropoda</taxon>
        <taxon>Chelicerata</taxon>
        <taxon>Arachnida</taxon>
        <taxon>Araneae</taxon>
        <taxon>Araneomorphae</taxon>
        <taxon>Entelegynae</taxon>
        <taxon>Eresoidea</taxon>
        <taxon>Eresidae</taxon>
        <taxon>Stegodyphus</taxon>
    </lineage>
</organism>
<keyword evidence="2" id="KW-1185">Reference proteome</keyword>
<dbReference type="OrthoDB" id="616263at2759"/>
<dbReference type="Proteomes" id="UP000054359">
    <property type="component" value="Unassembled WGS sequence"/>
</dbReference>
<dbReference type="InterPro" id="IPR036397">
    <property type="entry name" value="RNaseH_sf"/>
</dbReference>
<dbReference type="PANTHER" id="PTHR46060:SF3">
    <property type="entry name" value="PROTEIN GVQW3"/>
    <property type="match status" value="1"/>
</dbReference>
<protein>
    <submittedName>
        <fullName evidence="1">Histone-lysine N-methyltransferase SETMAR</fullName>
    </submittedName>
</protein>
<dbReference type="GO" id="GO:0003676">
    <property type="term" value="F:nucleic acid binding"/>
    <property type="evidence" value="ECO:0007669"/>
    <property type="project" value="InterPro"/>
</dbReference>
<dbReference type="GO" id="GO:0032259">
    <property type="term" value="P:methylation"/>
    <property type="evidence" value="ECO:0007669"/>
    <property type="project" value="UniProtKB-KW"/>
</dbReference>
<evidence type="ECO:0000313" key="2">
    <source>
        <dbReference type="Proteomes" id="UP000054359"/>
    </source>
</evidence>
<dbReference type="STRING" id="407821.A0A087TLD9"/>
<gene>
    <name evidence="1" type="ORF">X975_14652</name>
</gene>
<name>A0A087TLD9_STEMI</name>
<dbReference type="Gene3D" id="3.30.420.10">
    <property type="entry name" value="Ribonuclease H-like superfamily/Ribonuclease H"/>
    <property type="match status" value="1"/>
</dbReference>
<feature type="non-terminal residue" evidence="1">
    <location>
        <position position="120"/>
    </location>
</feature>
<evidence type="ECO:0000313" key="1">
    <source>
        <dbReference type="EMBL" id="KFM65928.1"/>
    </source>
</evidence>
<dbReference type="InterPro" id="IPR052709">
    <property type="entry name" value="Transposase-MT_Hybrid"/>
</dbReference>
<dbReference type="PANTHER" id="PTHR46060">
    <property type="entry name" value="MARINER MOS1 TRANSPOSASE-LIKE PROTEIN"/>
    <property type="match status" value="1"/>
</dbReference>
<keyword evidence="1" id="KW-0808">Transferase</keyword>
<dbReference type="AlphaFoldDB" id="A0A087TLD9"/>
<accession>A0A087TLD9</accession>
<sequence length="120" mass="13825">MQDHMCLHPLAGLKWDHLPHTLHSPNIAPSDFYLFLHLQLHLAGAIFHSAQAIQNEADKFLDSWPSSFWALKIYQNVGRKSHVWVMVTILRTKGTAFTLLLTLLRPFLAQKKKLLLQPHI</sequence>
<dbReference type="EMBL" id="KK115749">
    <property type="protein sequence ID" value="KFM65928.1"/>
    <property type="molecule type" value="Genomic_DNA"/>
</dbReference>
<reference evidence="1 2" key="1">
    <citation type="submission" date="2013-11" db="EMBL/GenBank/DDBJ databases">
        <title>Genome sequencing of Stegodyphus mimosarum.</title>
        <authorList>
            <person name="Bechsgaard J."/>
        </authorList>
    </citation>
    <scope>NUCLEOTIDE SEQUENCE [LARGE SCALE GENOMIC DNA]</scope>
</reference>
<proteinExistence type="predicted"/>